<name>A0AAV7KY17_PLEWA</name>
<dbReference type="PROSITE" id="PS50994">
    <property type="entry name" value="INTEGRASE"/>
    <property type="match status" value="1"/>
</dbReference>
<proteinExistence type="predicted"/>
<organism evidence="3 4">
    <name type="scientific">Pleurodeles waltl</name>
    <name type="common">Iberian ribbed newt</name>
    <dbReference type="NCBI Taxonomy" id="8319"/>
    <lineage>
        <taxon>Eukaryota</taxon>
        <taxon>Metazoa</taxon>
        <taxon>Chordata</taxon>
        <taxon>Craniata</taxon>
        <taxon>Vertebrata</taxon>
        <taxon>Euteleostomi</taxon>
        <taxon>Amphibia</taxon>
        <taxon>Batrachia</taxon>
        <taxon>Caudata</taxon>
        <taxon>Salamandroidea</taxon>
        <taxon>Salamandridae</taxon>
        <taxon>Pleurodelinae</taxon>
        <taxon>Pleurodeles</taxon>
    </lineage>
</organism>
<accession>A0AAV7KY17</accession>
<feature type="compositionally biased region" description="Basic and acidic residues" evidence="1">
    <location>
        <begin position="227"/>
        <end position="236"/>
    </location>
</feature>
<dbReference type="Gene3D" id="3.30.420.10">
    <property type="entry name" value="Ribonuclease H-like superfamily/Ribonuclease H"/>
    <property type="match status" value="1"/>
</dbReference>
<dbReference type="EMBL" id="JANPWB010000016">
    <property type="protein sequence ID" value="KAJ1084147.1"/>
    <property type="molecule type" value="Genomic_DNA"/>
</dbReference>
<keyword evidence="4" id="KW-1185">Reference proteome</keyword>
<gene>
    <name evidence="3" type="ORF">NDU88_004300</name>
</gene>
<feature type="compositionally biased region" description="Polar residues" evidence="1">
    <location>
        <begin position="301"/>
        <end position="317"/>
    </location>
</feature>
<dbReference type="InterPro" id="IPR050951">
    <property type="entry name" value="Retrovirus_Pol_polyprotein"/>
</dbReference>
<dbReference type="SUPFAM" id="SSF53098">
    <property type="entry name" value="Ribonuclease H-like"/>
    <property type="match status" value="1"/>
</dbReference>
<dbReference type="InterPro" id="IPR001584">
    <property type="entry name" value="Integrase_cat-core"/>
</dbReference>
<dbReference type="PANTHER" id="PTHR37984">
    <property type="entry name" value="PROTEIN CBG26694"/>
    <property type="match status" value="1"/>
</dbReference>
<dbReference type="Proteomes" id="UP001066276">
    <property type="component" value="Chromosome 12"/>
</dbReference>
<dbReference type="GO" id="GO:0003676">
    <property type="term" value="F:nucleic acid binding"/>
    <property type="evidence" value="ECO:0007669"/>
    <property type="project" value="InterPro"/>
</dbReference>
<sequence length="317" mass="36854">MWDECGVNYRFTTPYHPQTNGLVGRFNKTLKALITGLPKTMRQKCDILLPCILFAYREVPQKGVGFSPFELLYGYAVRGPLSIVKEGWEKAPKKPPQDVVSYMLALHKQTQRFWKQAKSNIKASQEVMKEWYDQKYTLVEFSPGDKVWVMEPVEPRALQNRWTGSFEVKERKGEATYLVDFKTPRHPRRVLHHNRLKPHLERSDVSLLLVTDEGMEEESEPLPDLLSAKESDRSQDKKDFIPAKELLVWQKLPCSLQETTQNLLRGEKITACRTGSTQPDFPKRKTMQRQRCDRKFDAQPTGLTQSRARTTQPDFLR</sequence>
<dbReference type="GO" id="GO:0015074">
    <property type="term" value="P:DNA integration"/>
    <property type="evidence" value="ECO:0007669"/>
    <property type="project" value="InterPro"/>
</dbReference>
<dbReference type="InterPro" id="IPR036397">
    <property type="entry name" value="RNaseH_sf"/>
</dbReference>
<dbReference type="AlphaFoldDB" id="A0AAV7KY17"/>
<feature type="region of interest" description="Disordered" evidence="1">
    <location>
        <begin position="214"/>
        <end position="236"/>
    </location>
</feature>
<dbReference type="PANTHER" id="PTHR37984:SF15">
    <property type="entry name" value="INTEGRASE CATALYTIC DOMAIN-CONTAINING PROTEIN"/>
    <property type="match status" value="1"/>
</dbReference>
<dbReference type="InterPro" id="IPR012337">
    <property type="entry name" value="RNaseH-like_sf"/>
</dbReference>
<evidence type="ECO:0000313" key="3">
    <source>
        <dbReference type="EMBL" id="KAJ1084147.1"/>
    </source>
</evidence>
<feature type="region of interest" description="Disordered" evidence="1">
    <location>
        <begin position="273"/>
        <end position="317"/>
    </location>
</feature>
<comment type="caution">
    <text evidence="3">The sequence shown here is derived from an EMBL/GenBank/DDBJ whole genome shotgun (WGS) entry which is preliminary data.</text>
</comment>
<evidence type="ECO:0000259" key="2">
    <source>
        <dbReference type="PROSITE" id="PS50994"/>
    </source>
</evidence>
<evidence type="ECO:0000313" key="4">
    <source>
        <dbReference type="Proteomes" id="UP001066276"/>
    </source>
</evidence>
<feature type="domain" description="Integrase catalytic" evidence="2">
    <location>
        <begin position="1"/>
        <end position="76"/>
    </location>
</feature>
<reference evidence="3" key="1">
    <citation type="journal article" date="2022" name="bioRxiv">
        <title>Sequencing and chromosome-scale assembly of the giantPleurodeles waltlgenome.</title>
        <authorList>
            <person name="Brown T."/>
            <person name="Elewa A."/>
            <person name="Iarovenko S."/>
            <person name="Subramanian E."/>
            <person name="Araus A.J."/>
            <person name="Petzold A."/>
            <person name="Susuki M."/>
            <person name="Suzuki K.-i.T."/>
            <person name="Hayashi T."/>
            <person name="Toyoda A."/>
            <person name="Oliveira C."/>
            <person name="Osipova E."/>
            <person name="Leigh N.D."/>
            <person name="Simon A."/>
            <person name="Yun M.H."/>
        </authorList>
    </citation>
    <scope>NUCLEOTIDE SEQUENCE</scope>
    <source>
        <strain evidence="3">20211129_DDA</strain>
        <tissue evidence="3">Liver</tissue>
    </source>
</reference>
<protein>
    <recommendedName>
        <fullName evidence="2">Integrase catalytic domain-containing protein</fullName>
    </recommendedName>
</protein>
<evidence type="ECO:0000256" key="1">
    <source>
        <dbReference type="SAM" id="MobiDB-lite"/>
    </source>
</evidence>